<dbReference type="SUPFAM" id="SSF51120">
    <property type="entry name" value="beta-Roll"/>
    <property type="match status" value="2"/>
</dbReference>
<dbReference type="Pfam" id="PF00353">
    <property type="entry name" value="HemolysinCabind"/>
    <property type="match status" value="3"/>
</dbReference>
<evidence type="ECO:0008006" key="4">
    <source>
        <dbReference type="Google" id="ProtNLM"/>
    </source>
</evidence>
<keyword evidence="1" id="KW-0106">Calcium</keyword>
<dbReference type="EMBL" id="JAPFCC010000001">
    <property type="protein sequence ID" value="MCW7552620.1"/>
    <property type="molecule type" value="Genomic_DNA"/>
</dbReference>
<name>A0ABT3MTC4_9GAMM</name>
<protein>
    <recommendedName>
        <fullName evidence="4">Calcium-binding protein</fullName>
    </recommendedName>
</protein>
<evidence type="ECO:0000313" key="2">
    <source>
        <dbReference type="EMBL" id="MCW7552620.1"/>
    </source>
</evidence>
<keyword evidence="3" id="KW-1185">Reference proteome</keyword>
<dbReference type="InterPro" id="IPR001343">
    <property type="entry name" value="Hemolysn_Ca-bd"/>
</dbReference>
<gene>
    <name evidence="2" type="ORF">NX722_08140</name>
</gene>
<dbReference type="Proteomes" id="UP001209854">
    <property type="component" value="Unassembled WGS sequence"/>
</dbReference>
<organism evidence="2 3">
    <name type="scientific">Endozoicomonas gorgoniicola</name>
    <dbReference type="NCBI Taxonomy" id="1234144"/>
    <lineage>
        <taxon>Bacteria</taxon>
        <taxon>Pseudomonadati</taxon>
        <taxon>Pseudomonadota</taxon>
        <taxon>Gammaproteobacteria</taxon>
        <taxon>Oceanospirillales</taxon>
        <taxon>Endozoicomonadaceae</taxon>
        <taxon>Endozoicomonas</taxon>
    </lineage>
</organism>
<sequence>MLITGSAGSDTIDYSGLSESVTASLQADSKGEFTLNSIENITGTGYNDELTGDDNGNVLKGGIGNDKFWDNAGDDILEGGIGDDIFYAGTGSDTFDGGDNTDTLDFSILNLAVTANLSTESATYTGSVDTDVIKNIENLIGSDEVDTLRGNSSDNHLQGGESGDFLYGVIMMAP</sequence>
<dbReference type="RefSeq" id="WP_262567572.1">
    <property type="nucleotide sequence ID" value="NZ_JAPFCC010000001.1"/>
</dbReference>
<evidence type="ECO:0000313" key="3">
    <source>
        <dbReference type="Proteomes" id="UP001209854"/>
    </source>
</evidence>
<proteinExistence type="predicted"/>
<dbReference type="PRINTS" id="PR00313">
    <property type="entry name" value="CABNDNGRPT"/>
</dbReference>
<dbReference type="Gene3D" id="2.150.10.10">
    <property type="entry name" value="Serralysin-like metalloprotease, C-terminal"/>
    <property type="match status" value="2"/>
</dbReference>
<comment type="caution">
    <text evidence="2">The sequence shown here is derived from an EMBL/GenBank/DDBJ whole genome shotgun (WGS) entry which is preliminary data.</text>
</comment>
<dbReference type="InterPro" id="IPR011049">
    <property type="entry name" value="Serralysin-like_metalloprot_C"/>
</dbReference>
<evidence type="ECO:0000256" key="1">
    <source>
        <dbReference type="ARBA" id="ARBA00022837"/>
    </source>
</evidence>
<accession>A0ABT3MTC4</accession>
<reference evidence="2 3" key="1">
    <citation type="submission" date="2022-10" db="EMBL/GenBank/DDBJ databases">
        <title>High-quality genome sequences of two octocoral-associated bacteria, Endozoicomonas euniceicola EF212 and Endozoicomonas gorgoniicola PS125.</title>
        <authorList>
            <person name="Chiou Y.-J."/>
            <person name="Chen Y.-H."/>
        </authorList>
    </citation>
    <scope>NUCLEOTIDE SEQUENCE [LARGE SCALE GENOMIC DNA]</scope>
    <source>
        <strain evidence="2 3">PS125</strain>
    </source>
</reference>